<keyword evidence="3" id="KW-1185">Reference proteome</keyword>
<keyword evidence="1" id="KW-0472">Membrane</keyword>
<evidence type="ECO:0000313" key="3">
    <source>
        <dbReference type="Proteomes" id="UP001148838"/>
    </source>
</evidence>
<comment type="caution">
    <text evidence="2">The sequence shown here is derived from an EMBL/GenBank/DDBJ whole genome shotgun (WGS) entry which is preliminary data.</text>
</comment>
<keyword evidence="1" id="KW-0812">Transmembrane</keyword>
<evidence type="ECO:0000256" key="1">
    <source>
        <dbReference type="SAM" id="Phobius"/>
    </source>
</evidence>
<proteinExistence type="predicted"/>
<keyword evidence="1" id="KW-1133">Transmembrane helix</keyword>
<protein>
    <submittedName>
        <fullName evidence="2">Uncharacterized protein</fullName>
    </submittedName>
</protein>
<evidence type="ECO:0000313" key="2">
    <source>
        <dbReference type="EMBL" id="KAJ4429766.1"/>
    </source>
</evidence>
<gene>
    <name evidence="2" type="ORF">ANN_21970</name>
</gene>
<accession>A0ABQ8S7A1</accession>
<organism evidence="2 3">
    <name type="scientific">Periplaneta americana</name>
    <name type="common">American cockroach</name>
    <name type="synonym">Blatta americana</name>
    <dbReference type="NCBI Taxonomy" id="6978"/>
    <lineage>
        <taxon>Eukaryota</taxon>
        <taxon>Metazoa</taxon>
        <taxon>Ecdysozoa</taxon>
        <taxon>Arthropoda</taxon>
        <taxon>Hexapoda</taxon>
        <taxon>Insecta</taxon>
        <taxon>Pterygota</taxon>
        <taxon>Neoptera</taxon>
        <taxon>Polyneoptera</taxon>
        <taxon>Dictyoptera</taxon>
        <taxon>Blattodea</taxon>
        <taxon>Blattoidea</taxon>
        <taxon>Blattidae</taxon>
        <taxon>Blattinae</taxon>
        <taxon>Periplaneta</taxon>
    </lineage>
</organism>
<feature type="transmembrane region" description="Helical" evidence="1">
    <location>
        <begin position="42"/>
        <end position="64"/>
    </location>
</feature>
<dbReference type="EMBL" id="JAJSOF020000033">
    <property type="protein sequence ID" value="KAJ4429766.1"/>
    <property type="molecule type" value="Genomic_DNA"/>
</dbReference>
<reference evidence="2 3" key="1">
    <citation type="journal article" date="2022" name="Allergy">
        <title>Genome assembly and annotation of Periplaneta americana reveal a comprehensive cockroach allergen profile.</title>
        <authorList>
            <person name="Wang L."/>
            <person name="Xiong Q."/>
            <person name="Saelim N."/>
            <person name="Wang L."/>
            <person name="Nong W."/>
            <person name="Wan A.T."/>
            <person name="Shi M."/>
            <person name="Liu X."/>
            <person name="Cao Q."/>
            <person name="Hui J.H.L."/>
            <person name="Sookrung N."/>
            <person name="Leung T.F."/>
            <person name="Tungtrongchitr A."/>
            <person name="Tsui S.K.W."/>
        </authorList>
    </citation>
    <scope>NUCLEOTIDE SEQUENCE [LARGE SCALE GENOMIC DNA]</scope>
    <source>
        <strain evidence="2">PWHHKU_190912</strain>
    </source>
</reference>
<name>A0ABQ8S7A1_PERAM</name>
<sequence length="125" mass="13140">MAGLCEGGNEPSGSLKAICNVTSPGCHYVPAAPSNPLGAHNAAAGGAVLGRLGLVWILLFQAALSRIYWQKKRDVKLVSAGRASAVEASHIAGSKASNHILYYRGDTLQNFLLHLLVCSNFSSTY</sequence>
<dbReference type="Proteomes" id="UP001148838">
    <property type="component" value="Unassembled WGS sequence"/>
</dbReference>